<feature type="region of interest" description="Disordered" evidence="2">
    <location>
        <begin position="225"/>
        <end position="247"/>
    </location>
</feature>
<keyword evidence="4" id="KW-1185">Reference proteome</keyword>
<dbReference type="GO" id="GO:0006310">
    <property type="term" value="P:DNA recombination"/>
    <property type="evidence" value="ECO:0007669"/>
    <property type="project" value="UniProtKB-KW"/>
</dbReference>
<feature type="compositionally biased region" description="Low complexity" evidence="2">
    <location>
        <begin position="270"/>
        <end position="308"/>
    </location>
</feature>
<dbReference type="InterPro" id="IPR009187">
    <property type="entry name" value="Prok_Ku"/>
</dbReference>
<feature type="compositionally biased region" description="Basic residues" evidence="2">
    <location>
        <begin position="225"/>
        <end position="234"/>
    </location>
</feature>
<dbReference type="PIRSF" id="PIRSF006493">
    <property type="entry name" value="Prok_Ku"/>
    <property type="match status" value="1"/>
</dbReference>
<reference evidence="3 4" key="1">
    <citation type="submission" date="2017-01" db="EMBL/GenBank/DDBJ databases">
        <title>Genomic analysis of Xuhuaishuia manganoxidans DY6-4.</title>
        <authorList>
            <person name="Wang X."/>
        </authorList>
    </citation>
    <scope>NUCLEOTIDE SEQUENCE [LARGE SCALE GENOMIC DNA]</scope>
    <source>
        <strain evidence="3 4">DY6-4</strain>
    </source>
</reference>
<dbReference type="Gene3D" id="2.40.290.10">
    <property type="match status" value="1"/>
</dbReference>
<dbReference type="PANTHER" id="PTHR41251:SF1">
    <property type="entry name" value="NON-HOMOLOGOUS END JOINING PROTEIN KU"/>
    <property type="match status" value="1"/>
</dbReference>
<comment type="subunit">
    <text evidence="1">Homodimer. Interacts with LigD.</text>
</comment>
<dbReference type="InterPro" id="IPR016194">
    <property type="entry name" value="SPOC-like_C_dom_sf"/>
</dbReference>
<dbReference type="Proteomes" id="UP000187266">
    <property type="component" value="Chromosome"/>
</dbReference>
<dbReference type="AlphaFoldDB" id="A0A1U7DKD3"/>
<protein>
    <recommendedName>
        <fullName evidence="1">Non-homologous end joining protein Ku</fullName>
    </recommendedName>
</protein>
<dbReference type="RefSeq" id="WP_076980450.1">
    <property type="nucleotide sequence ID" value="NZ_CP019124.1"/>
</dbReference>
<dbReference type="InterPro" id="IPR006164">
    <property type="entry name" value="DNA_bd_Ku70/Ku80"/>
</dbReference>
<dbReference type="OrthoDB" id="9780854at2"/>
<keyword evidence="1" id="KW-0234">DNA repair</keyword>
<dbReference type="NCBIfam" id="TIGR02772">
    <property type="entry name" value="Ku_bact"/>
    <property type="match status" value="1"/>
</dbReference>
<feature type="region of interest" description="Disordered" evidence="2">
    <location>
        <begin position="260"/>
        <end position="315"/>
    </location>
</feature>
<comment type="similarity">
    <text evidence="1">Belongs to the prokaryotic Ku family.</text>
</comment>
<dbReference type="SMART" id="SM00559">
    <property type="entry name" value="Ku78"/>
    <property type="match status" value="1"/>
</dbReference>
<keyword evidence="1" id="KW-0233">DNA recombination</keyword>
<dbReference type="SUPFAM" id="SSF100939">
    <property type="entry name" value="SPOC domain-like"/>
    <property type="match status" value="1"/>
</dbReference>
<dbReference type="Pfam" id="PF02735">
    <property type="entry name" value="Ku"/>
    <property type="match status" value="1"/>
</dbReference>
<evidence type="ECO:0000313" key="3">
    <source>
        <dbReference type="EMBL" id="APX90432.1"/>
    </source>
</evidence>
<dbReference type="GO" id="GO:0003690">
    <property type="term" value="F:double-stranded DNA binding"/>
    <property type="evidence" value="ECO:0007669"/>
    <property type="project" value="UniProtKB-UniRule"/>
</dbReference>
<dbReference type="GO" id="GO:0006303">
    <property type="term" value="P:double-strand break repair via nonhomologous end joining"/>
    <property type="evidence" value="ECO:0007669"/>
    <property type="project" value="UniProtKB-UniRule"/>
</dbReference>
<comment type="function">
    <text evidence="1">With LigD forms a non-homologous end joining (NHEJ) DNA repair enzyme, which repairs dsDNA breaks with reduced fidelity. Binds linear dsDNA with 5'- and 3'- overhangs but not closed circular dsDNA nor ssDNA. Recruits and stimulates the ligase activity of LigD.</text>
</comment>
<dbReference type="EMBL" id="CP019124">
    <property type="protein sequence ID" value="APX90432.1"/>
    <property type="molecule type" value="Genomic_DNA"/>
</dbReference>
<evidence type="ECO:0000256" key="2">
    <source>
        <dbReference type="SAM" id="MobiDB-lite"/>
    </source>
</evidence>
<proteinExistence type="inferred from homology"/>
<accession>A0A2M9DCG0</accession>
<keyword evidence="1" id="KW-0238">DNA-binding</keyword>
<sequence length="315" mass="33845">MASRPVWKGQLRLSLVSIPIEIHSASKTGARVSFRQIHGPSGQRVRYEKTVPGVGPVDASEIMKGYETGDDEYLLIEPEEIDAIRLETKKTFELVQFVGACEIPPLYFDKPYYIVPSDDLAEDAYRVVRDALRQAEKVGLGQMTMRGKEYLCAVKPCGDGLLLETLFYGDEIREAEPLFSQIADEKADDDLLAVATQLIEKKTAPFNPEAFEDHYDKALRELIASKRRNSKTPRARPDEDAAAPKGGNVVDLMAALKESLAGSGGGKTGAKGSSGSKSAGSKGSKAPAKAASKPASKPASKSAATKSGGRSRKAG</sequence>
<dbReference type="PANTHER" id="PTHR41251">
    <property type="entry name" value="NON-HOMOLOGOUS END JOINING PROTEIN KU"/>
    <property type="match status" value="1"/>
</dbReference>
<dbReference type="STRING" id="1267768.BV394_12415"/>
<organism evidence="3 4">
    <name type="scientific">Brevirhabdus pacifica</name>
    <dbReference type="NCBI Taxonomy" id="1267768"/>
    <lineage>
        <taxon>Bacteria</taxon>
        <taxon>Pseudomonadati</taxon>
        <taxon>Pseudomonadota</taxon>
        <taxon>Alphaproteobacteria</taxon>
        <taxon>Rhodobacterales</taxon>
        <taxon>Paracoccaceae</taxon>
        <taxon>Brevirhabdus</taxon>
    </lineage>
</organism>
<evidence type="ECO:0000256" key="1">
    <source>
        <dbReference type="HAMAP-Rule" id="MF_01875"/>
    </source>
</evidence>
<accession>A0A1U7DKD3</accession>
<dbReference type="HAMAP" id="MF_01875">
    <property type="entry name" value="Prokaryotic_Ku"/>
    <property type="match status" value="1"/>
</dbReference>
<dbReference type="CDD" id="cd00789">
    <property type="entry name" value="KU_like"/>
    <property type="match status" value="1"/>
</dbReference>
<keyword evidence="1" id="KW-0227">DNA damage</keyword>
<name>A0A1U7DKD3_9RHOB</name>
<evidence type="ECO:0000313" key="4">
    <source>
        <dbReference type="Proteomes" id="UP000187266"/>
    </source>
</evidence>
<gene>
    <name evidence="1" type="primary">ku</name>
    <name evidence="3" type="ORF">BV394_12415</name>
</gene>